<dbReference type="PROSITE" id="PS00478">
    <property type="entry name" value="LIM_DOMAIN_1"/>
    <property type="match status" value="2"/>
</dbReference>
<keyword evidence="3 5" id="KW-0862">Zinc</keyword>
<protein>
    <recommendedName>
        <fullName evidence="6">LIM zinc-binding domain-containing protein</fullName>
    </recommendedName>
</protein>
<feature type="domain" description="LIM zinc-binding" evidence="6">
    <location>
        <begin position="15"/>
        <end position="74"/>
    </location>
</feature>
<dbReference type="GO" id="GO:0046872">
    <property type="term" value="F:metal ion binding"/>
    <property type="evidence" value="ECO:0007669"/>
    <property type="project" value="UniProtKB-KW"/>
</dbReference>
<dbReference type="Pfam" id="PF00412">
    <property type="entry name" value="LIM"/>
    <property type="match status" value="3"/>
</dbReference>
<dbReference type="PANTHER" id="PTHR24207:SF2">
    <property type="entry name" value="ZYX102 PROTEIN"/>
    <property type="match status" value="1"/>
</dbReference>
<evidence type="ECO:0000256" key="2">
    <source>
        <dbReference type="ARBA" id="ARBA00022737"/>
    </source>
</evidence>
<evidence type="ECO:0000259" key="6">
    <source>
        <dbReference type="PROSITE" id="PS50023"/>
    </source>
</evidence>
<comment type="caution">
    <text evidence="7">The sequence shown here is derived from an EMBL/GenBank/DDBJ whole genome shotgun (WGS) entry which is preliminary data.</text>
</comment>
<evidence type="ECO:0000256" key="5">
    <source>
        <dbReference type="PROSITE-ProRule" id="PRU00125"/>
    </source>
</evidence>
<reference evidence="7" key="1">
    <citation type="submission" date="2021-09" db="EMBL/GenBank/DDBJ databases">
        <authorList>
            <consortium name="Pathogen Informatics"/>
        </authorList>
    </citation>
    <scope>NUCLEOTIDE SEQUENCE</scope>
</reference>
<gene>
    <name evidence="7" type="ORF">CJOHNSTONI_LOCUS2871</name>
</gene>
<evidence type="ECO:0000313" key="7">
    <source>
        <dbReference type="EMBL" id="CAG9532570.1"/>
    </source>
</evidence>
<keyword evidence="4 5" id="KW-0440">LIM domain</keyword>
<dbReference type="SMART" id="SM00132">
    <property type="entry name" value="LIM"/>
    <property type="match status" value="3"/>
</dbReference>
<dbReference type="InterPro" id="IPR001781">
    <property type="entry name" value="Znf_LIM"/>
</dbReference>
<dbReference type="AlphaFoldDB" id="A0A8J2Q9B1"/>
<evidence type="ECO:0000313" key="8">
    <source>
        <dbReference type="Proteomes" id="UP000746747"/>
    </source>
</evidence>
<proteinExistence type="predicted"/>
<accession>A0A8J2Q9B1</accession>
<name>A0A8J2Q9B1_9BILA</name>
<sequence length="209" mass="23532">MSTQEKQQESGNNADKCYKCGESINDEPGCTALGQAFHMKCFTCKECNKELGGSFYNVGGQPLCEDDYVKTLEQCTNCDKPIKRGKMLRARGSSYHAECFVCTVCNKCLDDVPFSADSANNIHCVKCFHEKSTPRCSICSKQFMPDKDDEESDRIVAMAKNFHVNCYRCEDCHVQLNSEIEGQGCYPLDEHLYCKNCNSKRLKALSKES</sequence>
<keyword evidence="1 5" id="KW-0479">Metal-binding</keyword>
<dbReference type="OrthoDB" id="25414at2759"/>
<dbReference type="Proteomes" id="UP000746747">
    <property type="component" value="Unassembled WGS sequence"/>
</dbReference>
<keyword evidence="2" id="KW-0677">Repeat</keyword>
<dbReference type="Gene3D" id="2.10.110.10">
    <property type="entry name" value="Cysteine Rich Protein"/>
    <property type="match status" value="3"/>
</dbReference>
<evidence type="ECO:0000256" key="1">
    <source>
        <dbReference type="ARBA" id="ARBA00022723"/>
    </source>
</evidence>
<feature type="domain" description="LIM zinc-binding" evidence="6">
    <location>
        <begin position="134"/>
        <end position="204"/>
    </location>
</feature>
<dbReference type="EMBL" id="CAKAEH010001024">
    <property type="protein sequence ID" value="CAG9532570.1"/>
    <property type="molecule type" value="Genomic_DNA"/>
</dbReference>
<evidence type="ECO:0000256" key="4">
    <source>
        <dbReference type="ARBA" id="ARBA00023038"/>
    </source>
</evidence>
<organism evidence="7 8">
    <name type="scientific">Cercopithifilaria johnstoni</name>
    <dbReference type="NCBI Taxonomy" id="2874296"/>
    <lineage>
        <taxon>Eukaryota</taxon>
        <taxon>Metazoa</taxon>
        <taxon>Ecdysozoa</taxon>
        <taxon>Nematoda</taxon>
        <taxon>Chromadorea</taxon>
        <taxon>Rhabditida</taxon>
        <taxon>Spirurina</taxon>
        <taxon>Spiruromorpha</taxon>
        <taxon>Filarioidea</taxon>
        <taxon>Onchocercidae</taxon>
        <taxon>Cercopithifilaria</taxon>
    </lineage>
</organism>
<dbReference type="GO" id="GO:0005925">
    <property type="term" value="C:focal adhesion"/>
    <property type="evidence" value="ECO:0007669"/>
    <property type="project" value="TreeGrafter"/>
</dbReference>
<dbReference type="CDD" id="cd08368">
    <property type="entry name" value="LIM"/>
    <property type="match status" value="1"/>
</dbReference>
<keyword evidence="8" id="KW-1185">Reference proteome</keyword>
<dbReference type="PANTHER" id="PTHR24207">
    <property type="entry name" value="ZYX102 PROTEIN"/>
    <property type="match status" value="1"/>
</dbReference>
<dbReference type="SUPFAM" id="SSF57716">
    <property type="entry name" value="Glucocorticoid receptor-like (DNA-binding domain)"/>
    <property type="match status" value="2"/>
</dbReference>
<dbReference type="PROSITE" id="PS50023">
    <property type="entry name" value="LIM_DOMAIN_2"/>
    <property type="match status" value="2"/>
</dbReference>
<dbReference type="GO" id="GO:0098609">
    <property type="term" value="P:cell-cell adhesion"/>
    <property type="evidence" value="ECO:0007669"/>
    <property type="project" value="TreeGrafter"/>
</dbReference>
<dbReference type="GO" id="GO:0001725">
    <property type="term" value="C:stress fiber"/>
    <property type="evidence" value="ECO:0007669"/>
    <property type="project" value="TreeGrafter"/>
</dbReference>
<evidence type="ECO:0000256" key="3">
    <source>
        <dbReference type="ARBA" id="ARBA00022833"/>
    </source>
</evidence>
<dbReference type="FunFam" id="2.10.110.10:FF:000086">
    <property type="entry name" value="Filamin binding LIM protein 1"/>
    <property type="match status" value="1"/>
</dbReference>